<gene>
    <name evidence="5" type="ORF">IAR55_000325</name>
</gene>
<reference evidence="5 6" key="1">
    <citation type="journal article" date="2024" name="bioRxiv">
        <title>Comparative genomics of Cryptococcus and Kwoniella reveals pathogenesis evolution and contrasting karyotype dynamics via intercentromeric recombination or chromosome fusion.</title>
        <authorList>
            <person name="Coelho M.A."/>
            <person name="David-Palma M."/>
            <person name="Shea T."/>
            <person name="Bowers K."/>
            <person name="McGinley-Smith S."/>
            <person name="Mohammad A.W."/>
            <person name="Gnirke A."/>
            <person name="Yurkov A.M."/>
            <person name="Nowrousian M."/>
            <person name="Sun S."/>
            <person name="Cuomo C.A."/>
            <person name="Heitman J."/>
        </authorList>
    </citation>
    <scope>NUCLEOTIDE SEQUENCE [LARGE SCALE GENOMIC DNA]</scope>
    <source>
        <strain evidence="5 6">CBS 13917</strain>
    </source>
</reference>
<evidence type="ECO:0000313" key="5">
    <source>
        <dbReference type="EMBL" id="KAK8869757.1"/>
    </source>
</evidence>
<dbReference type="InterPro" id="IPR013083">
    <property type="entry name" value="Znf_RING/FYVE/PHD"/>
</dbReference>
<dbReference type="PROSITE" id="PS50966">
    <property type="entry name" value="ZF_SWIM"/>
    <property type="match status" value="1"/>
</dbReference>
<evidence type="ECO:0000259" key="3">
    <source>
        <dbReference type="PROSITE" id="PS50089"/>
    </source>
</evidence>
<dbReference type="Pfam" id="PF04434">
    <property type="entry name" value="SWIM"/>
    <property type="match status" value="1"/>
</dbReference>
<dbReference type="GO" id="GO:0008270">
    <property type="term" value="F:zinc ion binding"/>
    <property type="evidence" value="ECO:0007669"/>
    <property type="project" value="UniProtKB-KW"/>
</dbReference>
<evidence type="ECO:0000259" key="4">
    <source>
        <dbReference type="PROSITE" id="PS50966"/>
    </source>
</evidence>
<dbReference type="GO" id="GO:0061630">
    <property type="term" value="F:ubiquitin protein ligase activity"/>
    <property type="evidence" value="ECO:0007669"/>
    <property type="project" value="InterPro"/>
</dbReference>
<protein>
    <recommendedName>
        <fullName evidence="7">SWIM-type domain-containing protein</fullName>
    </recommendedName>
</protein>
<dbReference type="GeneID" id="92177585"/>
<organism evidence="5 6">
    <name type="scientific">Kwoniella newhampshirensis</name>
    <dbReference type="NCBI Taxonomy" id="1651941"/>
    <lineage>
        <taxon>Eukaryota</taxon>
        <taxon>Fungi</taxon>
        <taxon>Dikarya</taxon>
        <taxon>Basidiomycota</taxon>
        <taxon>Agaricomycotina</taxon>
        <taxon>Tremellomycetes</taxon>
        <taxon>Tremellales</taxon>
        <taxon>Cryptococcaceae</taxon>
        <taxon>Kwoniella</taxon>
    </lineage>
</organism>
<keyword evidence="1" id="KW-0479">Metal-binding</keyword>
<dbReference type="PANTHER" id="PTHR21540:SF0">
    <property type="entry name" value="PHD FAMILY PROTEIN"/>
    <property type="match status" value="1"/>
</dbReference>
<proteinExistence type="predicted"/>
<keyword evidence="1" id="KW-0862">Zinc</keyword>
<keyword evidence="6" id="KW-1185">Reference proteome</keyword>
<sequence length="485" mass="52827">MSTLPKIIDHPGLLPPQRRSARLTTVSTTTDHYDDDREENVKPPPGKKRRGQPKKETVIESAGGNVLVKAEMGLELDVKPDISSLSNAQSGPSTFSQEQPNTVVKNEQGVISHTKPNHSTLVARCSATVAQDAAKPTKKRGRPSKADLLARSNQASTTMSTTVIKQEIEVAPTAGSSQVKAEPSQGVSGSQLKTDILPPAKEKSKAKKAIDPKRERLARVRAKCPATILARYQRAISQRMFMLEREKADPSALSETFRVLGSTGNVYTVNIGSLPLCDCPDCEKGNMPCKHIIFVFIKVLKVPDDSSAWYQKSLTHDELEEVFSNAPPTPSGSVAVSAHVQAAYYQATGKGKAVETTVLELETGPGSKRKDAIGEDCPVCYEEMTQEDEDLKKLTYDVSLVGCGRPLHSQCFEMWAMTARRAGNPVTCVWCRADWPTGDVAGKGKGKSTGNHFSSGYINMADVAGLSRERDVSTYHWPNRFRGMD</sequence>
<dbReference type="KEGG" id="kne:92177585"/>
<dbReference type="InterPro" id="IPR007527">
    <property type="entry name" value="Znf_SWIM"/>
</dbReference>
<keyword evidence="1" id="KW-0863">Zinc-finger</keyword>
<name>A0AAW0Z6B3_9TREE</name>
<evidence type="ECO:0008006" key="7">
    <source>
        <dbReference type="Google" id="ProtNLM"/>
    </source>
</evidence>
<dbReference type="SUPFAM" id="SSF57850">
    <property type="entry name" value="RING/U-box"/>
    <property type="match status" value="1"/>
</dbReference>
<dbReference type="RefSeq" id="XP_066806003.1">
    <property type="nucleotide sequence ID" value="XM_066943461.1"/>
</dbReference>
<evidence type="ECO:0000313" key="6">
    <source>
        <dbReference type="Proteomes" id="UP001388673"/>
    </source>
</evidence>
<comment type="caution">
    <text evidence="5">The sequence shown here is derived from an EMBL/GenBank/DDBJ whole genome shotgun (WGS) entry which is preliminary data.</text>
</comment>
<dbReference type="PROSITE" id="PS50089">
    <property type="entry name" value="ZF_RING_2"/>
    <property type="match status" value="1"/>
</dbReference>
<feature type="region of interest" description="Disordered" evidence="2">
    <location>
        <begin position="1"/>
        <end position="64"/>
    </location>
</feature>
<dbReference type="EMBL" id="JBCAWK010000001">
    <property type="protein sequence ID" value="KAK8869757.1"/>
    <property type="molecule type" value="Genomic_DNA"/>
</dbReference>
<dbReference type="Gene3D" id="3.30.40.10">
    <property type="entry name" value="Zinc/RING finger domain, C3HC4 (zinc finger)"/>
    <property type="match status" value="1"/>
</dbReference>
<dbReference type="Proteomes" id="UP001388673">
    <property type="component" value="Unassembled WGS sequence"/>
</dbReference>
<dbReference type="InterPro" id="IPR001841">
    <property type="entry name" value="Znf_RING"/>
</dbReference>
<dbReference type="AlphaFoldDB" id="A0AAW0Z6B3"/>
<accession>A0AAW0Z6B3</accession>
<feature type="domain" description="SWIM-type" evidence="4">
    <location>
        <begin position="267"/>
        <end position="300"/>
    </location>
</feature>
<feature type="compositionally biased region" description="Basic and acidic residues" evidence="2">
    <location>
        <begin position="31"/>
        <end position="41"/>
    </location>
</feature>
<evidence type="ECO:0000256" key="2">
    <source>
        <dbReference type="SAM" id="MobiDB-lite"/>
    </source>
</evidence>
<dbReference type="InterPro" id="IPR039903">
    <property type="entry name" value="Zswim2"/>
</dbReference>
<evidence type="ECO:0000256" key="1">
    <source>
        <dbReference type="PROSITE-ProRule" id="PRU00175"/>
    </source>
</evidence>
<dbReference type="PANTHER" id="PTHR21540">
    <property type="entry name" value="RING FINGER AND SWIM DOMAIN-CONTAINING PROTEIN 2"/>
    <property type="match status" value="1"/>
</dbReference>
<feature type="domain" description="RING-type" evidence="3">
    <location>
        <begin position="377"/>
        <end position="432"/>
    </location>
</feature>